<accession>A0ABQ2HUA6</accession>
<evidence type="ECO:0000313" key="1">
    <source>
        <dbReference type="EMBL" id="GGM88426.1"/>
    </source>
</evidence>
<dbReference type="NCBIfam" id="TIGR04019">
    <property type="entry name" value="B_thiol_YtxJ"/>
    <property type="match status" value="1"/>
</dbReference>
<dbReference type="Proteomes" id="UP000632339">
    <property type="component" value="Unassembled WGS sequence"/>
</dbReference>
<reference evidence="2" key="1">
    <citation type="journal article" date="2019" name="Int. J. Syst. Evol. Microbiol.">
        <title>The Global Catalogue of Microorganisms (GCM) 10K type strain sequencing project: providing services to taxonomists for standard genome sequencing and annotation.</title>
        <authorList>
            <consortium name="The Broad Institute Genomics Platform"/>
            <consortium name="The Broad Institute Genome Sequencing Center for Infectious Disease"/>
            <person name="Wu L."/>
            <person name="Ma J."/>
        </authorList>
    </citation>
    <scope>NUCLEOTIDE SEQUENCE [LARGE SCALE GENOMIC DNA]</scope>
    <source>
        <strain evidence="2">CGMCC 1.6375</strain>
    </source>
</reference>
<dbReference type="Gene3D" id="3.40.30.10">
    <property type="entry name" value="Glutaredoxin"/>
    <property type="match status" value="1"/>
</dbReference>
<dbReference type="Pfam" id="PF11009">
    <property type="entry name" value="BrxC"/>
    <property type="match status" value="1"/>
</dbReference>
<name>A0ABQ2HUA6_9BACT</name>
<dbReference type="InterPro" id="IPR036249">
    <property type="entry name" value="Thioredoxin-like_sf"/>
</dbReference>
<protein>
    <submittedName>
        <fullName evidence="1">Thioredoxin family protein</fullName>
    </submittedName>
</protein>
<keyword evidence="2" id="KW-1185">Reference proteome</keyword>
<dbReference type="InterPro" id="IPR022551">
    <property type="entry name" value="BrxC"/>
</dbReference>
<proteinExistence type="predicted"/>
<evidence type="ECO:0000313" key="2">
    <source>
        <dbReference type="Proteomes" id="UP000632339"/>
    </source>
</evidence>
<dbReference type="SUPFAM" id="SSF52833">
    <property type="entry name" value="Thioredoxin-like"/>
    <property type="match status" value="1"/>
</dbReference>
<organism evidence="1 2">
    <name type="scientific">Dyadobacter beijingensis</name>
    <dbReference type="NCBI Taxonomy" id="365489"/>
    <lineage>
        <taxon>Bacteria</taxon>
        <taxon>Pseudomonadati</taxon>
        <taxon>Bacteroidota</taxon>
        <taxon>Cytophagia</taxon>
        <taxon>Cytophagales</taxon>
        <taxon>Spirosomataceae</taxon>
        <taxon>Dyadobacter</taxon>
    </lineage>
</organism>
<dbReference type="EMBL" id="BMLI01000001">
    <property type="protein sequence ID" value="GGM88426.1"/>
    <property type="molecule type" value="Genomic_DNA"/>
</dbReference>
<sequence length="131" mass="14964">MKKAYLGVMLTVANNLTKYWHMNWLTINSEEEVDQIYQSADYAIIYKHSPRCMTSLMAYRQLKSDVNAASDVQIPIYYVDVIQNRKESMAIANNFGIVHQSPQILVVKNGECLYDASHEDVSLRDSLASLN</sequence>
<gene>
    <name evidence="1" type="primary">ytxJ</name>
    <name evidence="1" type="ORF">GCM10010967_21330</name>
</gene>
<comment type="caution">
    <text evidence="1">The sequence shown here is derived from an EMBL/GenBank/DDBJ whole genome shotgun (WGS) entry which is preliminary data.</text>
</comment>